<dbReference type="Pfam" id="PF00501">
    <property type="entry name" value="AMP-binding"/>
    <property type="match status" value="1"/>
</dbReference>
<protein>
    <submittedName>
        <fullName evidence="2">AMP-binding protein</fullName>
    </submittedName>
</protein>
<feature type="domain" description="AMP-dependent synthetase/ligase" evidence="1">
    <location>
        <begin position="7"/>
        <end position="133"/>
    </location>
</feature>
<organism evidence="2">
    <name type="scientific">Serratia marcescens</name>
    <dbReference type="NCBI Taxonomy" id="615"/>
    <lineage>
        <taxon>Bacteria</taxon>
        <taxon>Pseudomonadati</taxon>
        <taxon>Pseudomonadota</taxon>
        <taxon>Gammaproteobacteria</taxon>
        <taxon>Enterobacterales</taxon>
        <taxon>Yersiniaceae</taxon>
        <taxon>Serratia</taxon>
    </lineage>
</organism>
<dbReference type="GO" id="GO:0005829">
    <property type="term" value="C:cytosol"/>
    <property type="evidence" value="ECO:0007669"/>
    <property type="project" value="TreeGrafter"/>
</dbReference>
<dbReference type="PANTHER" id="PTHR45527:SF1">
    <property type="entry name" value="FATTY ACID SYNTHASE"/>
    <property type="match status" value="1"/>
</dbReference>
<evidence type="ECO:0000313" key="2">
    <source>
        <dbReference type="EMBL" id="MBO2007285.1"/>
    </source>
</evidence>
<sequence length="179" mass="19634">MRNNRYATFDADDRIAFAANPAFDASTMEVWAALLNGGALVVIAPEVMMEAERLAAELQRHRITTLFLTTALFNQYVHSISGALAQLKYLISGGEKEDPGAYARLLQERGPVHLIHAYGPTETTTFATTARIERAEGRRACRLGNRSAIPALLAGRPRARCRWGGGELHIGGVGWRWAT</sequence>
<gene>
    <name evidence="2" type="ORF">J4732_19735</name>
</gene>
<comment type="caution">
    <text evidence="2">The sequence shown here is derived from an EMBL/GenBank/DDBJ whole genome shotgun (WGS) entry which is preliminary data.</text>
</comment>
<name>A0A939SUX7_SERMA</name>
<accession>A0A939SUX7</accession>
<dbReference type="Gene3D" id="3.40.50.980">
    <property type="match status" value="1"/>
</dbReference>
<reference evidence="2" key="1">
    <citation type="submission" date="2021-03" db="EMBL/GenBank/DDBJ databases">
        <title>Molecular epidemiology and mechanisms of colistin and carbapenem resistance in Enterobacteriaceae from clinical isolates, the environment and porcine samples in Pretoria, South Africa.</title>
        <authorList>
            <person name="Bogoshi D."/>
            <person name="Mbelle N.M."/>
            <person name="Naidoo V."/>
            <person name="Osei Sekyere J."/>
        </authorList>
    </citation>
    <scope>NUCLEOTIDE SEQUENCE</scope>
    <source>
        <strain evidence="2">C080</strain>
    </source>
</reference>
<dbReference type="PANTHER" id="PTHR45527">
    <property type="entry name" value="NONRIBOSOMAL PEPTIDE SYNTHETASE"/>
    <property type="match status" value="1"/>
</dbReference>
<dbReference type="SUPFAM" id="SSF56801">
    <property type="entry name" value="Acetyl-CoA synthetase-like"/>
    <property type="match status" value="1"/>
</dbReference>
<dbReference type="GO" id="GO:0031177">
    <property type="term" value="F:phosphopantetheine binding"/>
    <property type="evidence" value="ECO:0007669"/>
    <property type="project" value="TreeGrafter"/>
</dbReference>
<dbReference type="InterPro" id="IPR000873">
    <property type="entry name" value="AMP-dep_synth/lig_dom"/>
</dbReference>
<dbReference type="AlphaFoldDB" id="A0A939SUX7"/>
<proteinExistence type="predicted"/>
<dbReference type="GO" id="GO:0043041">
    <property type="term" value="P:amino acid activation for nonribosomal peptide biosynthetic process"/>
    <property type="evidence" value="ECO:0007669"/>
    <property type="project" value="TreeGrafter"/>
</dbReference>
<dbReference type="EMBL" id="JAGETR010000166">
    <property type="protein sequence ID" value="MBO2007285.1"/>
    <property type="molecule type" value="Genomic_DNA"/>
</dbReference>
<dbReference type="GO" id="GO:0044550">
    <property type="term" value="P:secondary metabolite biosynthetic process"/>
    <property type="evidence" value="ECO:0007669"/>
    <property type="project" value="TreeGrafter"/>
</dbReference>
<evidence type="ECO:0000259" key="1">
    <source>
        <dbReference type="Pfam" id="PF00501"/>
    </source>
</evidence>